<name>A0ABN2XA47_9ACTN</name>
<gene>
    <name evidence="5" type="ORF">GCM10009759_45330</name>
</gene>
<keyword evidence="6" id="KW-1185">Reference proteome</keyword>
<reference evidence="6" key="1">
    <citation type="journal article" date="2019" name="Int. J. Syst. Evol. Microbiol.">
        <title>The Global Catalogue of Microorganisms (GCM) 10K type strain sequencing project: providing services to taxonomists for standard genome sequencing and annotation.</title>
        <authorList>
            <consortium name="The Broad Institute Genomics Platform"/>
            <consortium name="The Broad Institute Genome Sequencing Center for Infectious Disease"/>
            <person name="Wu L."/>
            <person name="Ma J."/>
        </authorList>
    </citation>
    <scope>NUCLEOTIDE SEQUENCE [LARGE SCALE GENOMIC DNA]</scope>
    <source>
        <strain evidence="6">JCM 14559</strain>
    </source>
</reference>
<dbReference type="SMART" id="SM00824">
    <property type="entry name" value="PKS_TE"/>
    <property type="match status" value="1"/>
</dbReference>
<evidence type="ECO:0000256" key="2">
    <source>
        <dbReference type="ARBA" id="ARBA00022801"/>
    </source>
</evidence>
<evidence type="ECO:0000259" key="4">
    <source>
        <dbReference type="SMART" id="SM00824"/>
    </source>
</evidence>
<sequence>MAVHAPSTAEAPDRREAPRPAAQLVPLSPGAADGLPTLFLVHAIGGTVHPYAALAKALKDTYSVVGIEAFGLYGEGAPVDSLAEIVERYAAAVRAASPDGPYLLGGWSMGGIVAFEMARRLERDGAEVRFVAVLDSPFLLSPAELGLDGAAAAHDGASPLVARFAEDIADSLGWSIPAAAASDPLGWVAGAVTGDGDSPGDREQTQAMRAELEGRFRVFRAHADALAHYTPRGSVAADLLLLTPDRSSNIGSARRWATRTAGRHHHIHVPGDHYAFLRAPLVEEIASFIRTATAPRGALAPQAG</sequence>
<dbReference type="InterPro" id="IPR001031">
    <property type="entry name" value="Thioesterase"/>
</dbReference>
<dbReference type="PANTHER" id="PTHR11487">
    <property type="entry name" value="THIOESTERASE"/>
    <property type="match status" value="1"/>
</dbReference>
<dbReference type="InterPro" id="IPR020802">
    <property type="entry name" value="TesA-like"/>
</dbReference>
<evidence type="ECO:0000313" key="6">
    <source>
        <dbReference type="Proteomes" id="UP001500897"/>
    </source>
</evidence>
<protein>
    <recommendedName>
        <fullName evidence="4">Thioesterase TesA-like domain-containing protein</fullName>
    </recommendedName>
</protein>
<keyword evidence="2" id="KW-0378">Hydrolase</keyword>
<evidence type="ECO:0000256" key="3">
    <source>
        <dbReference type="SAM" id="MobiDB-lite"/>
    </source>
</evidence>
<dbReference type="Proteomes" id="UP001500897">
    <property type="component" value="Unassembled WGS sequence"/>
</dbReference>
<dbReference type="PANTHER" id="PTHR11487:SF0">
    <property type="entry name" value="S-ACYL FATTY ACID SYNTHASE THIOESTERASE, MEDIUM CHAIN"/>
    <property type="match status" value="1"/>
</dbReference>
<feature type="domain" description="Thioesterase TesA-like" evidence="4">
    <location>
        <begin position="45"/>
        <end position="289"/>
    </location>
</feature>
<dbReference type="Gene3D" id="3.40.50.1820">
    <property type="entry name" value="alpha/beta hydrolase"/>
    <property type="match status" value="1"/>
</dbReference>
<feature type="region of interest" description="Disordered" evidence="3">
    <location>
        <begin position="1"/>
        <end position="20"/>
    </location>
</feature>
<dbReference type="SUPFAM" id="SSF53474">
    <property type="entry name" value="alpha/beta-Hydrolases"/>
    <property type="match status" value="1"/>
</dbReference>
<dbReference type="InterPro" id="IPR029058">
    <property type="entry name" value="AB_hydrolase_fold"/>
</dbReference>
<dbReference type="Pfam" id="PF00975">
    <property type="entry name" value="Thioesterase"/>
    <property type="match status" value="1"/>
</dbReference>
<dbReference type="RefSeq" id="WP_344554381.1">
    <property type="nucleotide sequence ID" value="NZ_BAAANS010000031.1"/>
</dbReference>
<accession>A0ABN2XA47</accession>
<dbReference type="InterPro" id="IPR012223">
    <property type="entry name" value="TEII"/>
</dbReference>
<evidence type="ECO:0000256" key="1">
    <source>
        <dbReference type="ARBA" id="ARBA00007169"/>
    </source>
</evidence>
<comment type="caution">
    <text evidence="5">The sequence shown here is derived from an EMBL/GenBank/DDBJ whole genome shotgun (WGS) entry which is preliminary data.</text>
</comment>
<organism evidence="5 6">
    <name type="scientific">Kitasatospora saccharophila</name>
    <dbReference type="NCBI Taxonomy" id="407973"/>
    <lineage>
        <taxon>Bacteria</taxon>
        <taxon>Bacillati</taxon>
        <taxon>Actinomycetota</taxon>
        <taxon>Actinomycetes</taxon>
        <taxon>Kitasatosporales</taxon>
        <taxon>Streptomycetaceae</taxon>
        <taxon>Kitasatospora</taxon>
    </lineage>
</organism>
<comment type="similarity">
    <text evidence="1">Belongs to the thioesterase family.</text>
</comment>
<evidence type="ECO:0000313" key="5">
    <source>
        <dbReference type="EMBL" id="GAA2106789.1"/>
    </source>
</evidence>
<proteinExistence type="inferred from homology"/>
<dbReference type="EMBL" id="BAAANS010000031">
    <property type="protein sequence ID" value="GAA2106789.1"/>
    <property type="molecule type" value="Genomic_DNA"/>
</dbReference>